<evidence type="ECO:0000259" key="3">
    <source>
        <dbReference type="Pfam" id="PF03448"/>
    </source>
</evidence>
<name>A0A9J9GDI7_ENT38</name>
<keyword evidence="5" id="KW-1185">Reference proteome</keyword>
<dbReference type="RefSeq" id="WP_011915337.1">
    <property type="nucleotide sequence ID" value="NC_009436.1"/>
</dbReference>
<gene>
    <name evidence="4" type="ordered locus">Ent638_0069</name>
</gene>
<evidence type="ECO:0000256" key="2">
    <source>
        <dbReference type="SAM" id="Phobius"/>
    </source>
</evidence>
<keyword evidence="2" id="KW-1133">Transmembrane helix</keyword>
<dbReference type="AlphaFoldDB" id="A0A9J9GDI7"/>
<protein>
    <recommendedName>
        <fullName evidence="3">Magnesium transporter MgtE intracellular domain-containing protein</fullName>
    </recommendedName>
</protein>
<dbReference type="OrthoDB" id="248155at2"/>
<feature type="coiled-coil region" evidence="1">
    <location>
        <begin position="156"/>
        <end position="243"/>
    </location>
</feature>
<accession>A0A9J9GDI7</accession>
<dbReference type="EMBL" id="CP000653">
    <property type="protein sequence ID" value="ABP58759.1"/>
    <property type="molecule type" value="Genomic_DNA"/>
</dbReference>
<keyword evidence="1" id="KW-0175">Coiled coil</keyword>
<keyword evidence="2" id="KW-0812">Transmembrane</keyword>
<dbReference type="Proteomes" id="UP000000230">
    <property type="component" value="Chromosome"/>
</dbReference>
<feature type="transmembrane region" description="Helical" evidence="2">
    <location>
        <begin position="269"/>
        <end position="295"/>
    </location>
</feature>
<reference evidence="5" key="1">
    <citation type="journal article" date="2010" name="PLoS Genet.">
        <title>Genome sequence of the plant growth promoting endophytic bacterium Enterobacter sp. 638.</title>
        <authorList>
            <person name="Taghavi S."/>
            <person name="van der Lelie D."/>
            <person name="Hoffman A."/>
            <person name="Zhang Y.B."/>
            <person name="Walla M.D."/>
            <person name="Vangronsveld J."/>
            <person name="Newman L."/>
            <person name="Monchy S."/>
        </authorList>
    </citation>
    <scope>NUCLEOTIDE SEQUENCE [LARGE SCALE GENOMIC DNA]</scope>
    <source>
        <strain evidence="5">638</strain>
    </source>
</reference>
<dbReference type="SUPFAM" id="SSF158791">
    <property type="entry name" value="MgtE N-terminal domain-like"/>
    <property type="match status" value="1"/>
</dbReference>
<evidence type="ECO:0000313" key="5">
    <source>
        <dbReference type="Proteomes" id="UP000000230"/>
    </source>
</evidence>
<sequence length="419" mass="48579">MSDIIKKQLRIKSLKRDSLPNLWRDTTNQDFIEILSRSTTREISSLFSCMNPSSINNTIDFLPAEIIIYIFDSLHSNTVNKIITACNDKNLRKIVASLDADMFENILLKCNQSPREKLISILPENERSLYKKNTRSSNDINSNGYYSSPSFENSLKNSIIERIRDLEEKETILEKNYKQKEYNLNGKIKLTEDKLNVINEQIIKKQKELISEEINLNERVTFLNNEIAKLVKEQETLQQQRLEIKFPEYVDTAVNGLKTKGDYFDKKSFWWNIQGGAALAVAILAAVVTFIYGGYQFNHAAKDNIDWLFFTFLLIKGLIIITLLGAWAKHAFNVANAYVHESLKRSDRMHAISFGKFYLEVYGNKVDQREMKDIFENWNINSDSAFVKIKESDFSLKQLDQITNIMDSIRKIKYPEAKS</sequence>
<evidence type="ECO:0000256" key="1">
    <source>
        <dbReference type="SAM" id="Coils"/>
    </source>
</evidence>
<proteinExistence type="predicted"/>
<feature type="domain" description="Magnesium transporter MgtE intracellular" evidence="3">
    <location>
        <begin position="41"/>
        <end position="132"/>
    </location>
</feature>
<evidence type="ECO:0000313" key="4">
    <source>
        <dbReference type="EMBL" id="ABP58759.1"/>
    </source>
</evidence>
<organism evidence="4 5">
    <name type="scientific">Enterobacter sp. (strain 638)</name>
    <dbReference type="NCBI Taxonomy" id="399742"/>
    <lineage>
        <taxon>Bacteria</taxon>
        <taxon>Pseudomonadati</taxon>
        <taxon>Pseudomonadota</taxon>
        <taxon>Gammaproteobacteria</taxon>
        <taxon>Enterobacterales</taxon>
        <taxon>Enterobacteriaceae</taxon>
        <taxon>Enterobacter</taxon>
    </lineage>
</organism>
<keyword evidence="2" id="KW-0472">Membrane</keyword>
<feature type="transmembrane region" description="Helical" evidence="2">
    <location>
        <begin position="307"/>
        <end position="328"/>
    </location>
</feature>
<dbReference type="Pfam" id="PF03448">
    <property type="entry name" value="MgtE_N"/>
    <property type="match status" value="1"/>
</dbReference>
<dbReference type="InterPro" id="IPR006668">
    <property type="entry name" value="Mg_transptr_MgtE_intracell_dom"/>
</dbReference>
<dbReference type="KEGG" id="ent:Ent638_0069"/>